<dbReference type="SMART" id="SM00317">
    <property type="entry name" value="SET"/>
    <property type="match status" value="1"/>
</dbReference>
<feature type="compositionally biased region" description="Acidic residues" evidence="14">
    <location>
        <begin position="720"/>
        <end position="745"/>
    </location>
</feature>
<feature type="compositionally biased region" description="Low complexity" evidence="14">
    <location>
        <begin position="1283"/>
        <end position="1297"/>
    </location>
</feature>
<dbReference type="GO" id="GO:0032259">
    <property type="term" value="P:methylation"/>
    <property type="evidence" value="ECO:0007669"/>
    <property type="project" value="UniProtKB-KW"/>
</dbReference>
<dbReference type="InterPro" id="IPR001214">
    <property type="entry name" value="SET_dom"/>
</dbReference>
<feature type="compositionally biased region" description="Low complexity" evidence="14">
    <location>
        <begin position="867"/>
        <end position="911"/>
    </location>
</feature>
<feature type="region of interest" description="Disordered" evidence="14">
    <location>
        <begin position="1001"/>
        <end position="1049"/>
    </location>
</feature>
<dbReference type="SMART" id="SM00360">
    <property type="entry name" value="RRM"/>
    <property type="match status" value="1"/>
</dbReference>
<dbReference type="PROSITE" id="PS50280">
    <property type="entry name" value="SET"/>
    <property type="match status" value="1"/>
</dbReference>
<evidence type="ECO:0000256" key="12">
    <source>
        <dbReference type="ARBA" id="ARBA00023242"/>
    </source>
</evidence>
<keyword evidence="8 13" id="KW-0694">RNA-binding</keyword>
<feature type="compositionally biased region" description="Acidic residues" evidence="14">
    <location>
        <begin position="256"/>
        <end position="266"/>
    </location>
</feature>
<reference evidence="18" key="1">
    <citation type="submission" date="2025-08" db="UniProtKB">
        <authorList>
            <consortium name="Ensembl"/>
        </authorList>
    </citation>
    <scope>IDENTIFICATION</scope>
</reference>
<feature type="domain" description="SET" evidence="16">
    <location>
        <begin position="1501"/>
        <end position="1618"/>
    </location>
</feature>
<dbReference type="PANTHER" id="PTHR45814:SF3">
    <property type="entry name" value="HISTONE-LYSINE N-METHYLTRANSFERASE SETD1A"/>
    <property type="match status" value="1"/>
</dbReference>
<feature type="compositionally biased region" description="Basic and acidic residues" evidence="14">
    <location>
        <begin position="679"/>
        <end position="689"/>
    </location>
</feature>
<keyword evidence="4" id="KW-0489">Methyltransferase</keyword>
<dbReference type="InterPro" id="IPR000504">
    <property type="entry name" value="RRM_dom"/>
</dbReference>
<dbReference type="SMART" id="SM00508">
    <property type="entry name" value="PostSET"/>
    <property type="match status" value="1"/>
</dbReference>
<feature type="region of interest" description="Disordered" evidence="14">
    <location>
        <begin position="641"/>
        <end position="985"/>
    </location>
</feature>
<evidence type="ECO:0000256" key="4">
    <source>
        <dbReference type="ARBA" id="ARBA00022603"/>
    </source>
</evidence>
<evidence type="ECO:0000256" key="1">
    <source>
        <dbReference type="ARBA" id="ARBA00004123"/>
    </source>
</evidence>
<evidence type="ECO:0000259" key="16">
    <source>
        <dbReference type="PROSITE" id="PS50280"/>
    </source>
</evidence>
<dbReference type="Pfam" id="PF11764">
    <property type="entry name" value="N-SET"/>
    <property type="match status" value="1"/>
</dbReference>
<dbReference type="GO" id="GO:0042800">
    <property type="term" value="F:histone H3K4 methyltransferase activity"/>
    <property type="evidence" value="ECO:0007669"/>
    <property type="project" value="InterPro"/>
</dbReference>
<evidence type="ECO:0000256" key="10">
    <source>
        <dbReference type="ARBA" id="ARBA00023159"/>
    </source>
</evidence>
<keyword evidence="5" id="KW-0808">Transferase</keyword>
<evidence type="ECO:0000256" key="5">
    <source>
        <dbReference type="ARBA" id="ARBA00022679"/>
    </source>
</evidence>
<dbReference type="Pfam" id="PF00076">
    <property type="entry name" value="RRM_1"/>
    <property type="match status" value="1"/>
</dbReference>
<dbReference type="SMART" id="SM01291">
    <property type="entry name" value="N-SET"/>
    <property type="match status" value="1"/>
</dbReference>
<keyword evidence="6" id="KW-0949">S-adenosyl-L-methionine</keyword>
<evidence type="ECO:0000313" key="18">
    <source>
        <dbReference type="Ensembl" id="ENSCCRP00000122450.1"/>
    </source>
</evidence>
<evidence type="ECO:0000256" key="2">
    <source>
        <dbReference type="ARBA" id="ARBA00004286"/>
    </source>
</evidence>
<dbReference type="SUPFAM" id="SSF54928">
    <property type="entry name" value="RNA-binding domain, RBD"/>
    <property type="match status" value="1"/>
</dbReference>
<evidence type="ECO:0000259" key="15">
    <source>
        <dbReference type="PROSITE" id="PS50102"/>
    </source>
</evidence>
<feature type="region of interest" description="Disordered" evidence="14">
    <location>
        <begin position="1206"/>
        <end position="1300"/>
    </location>
</feature>
<feature type="compositionally biased region" description="Pro residues" evidence="14">
    <location>
        <begin position="314"/>
        <end position="349"/>
    </location>
</feature>
<feature type="compositionally biased region" description="Basic and acidic residues" evidence="14">
    <location>
        <begin position="224"/>
        <end position="235"/>
    </location>
</feature>
<dbReference type="InterPro" id="IPR003616">
    <property type="entry name" value="Post-SET_dom"/>
</dbReference>
<feature type="domain" description="Post-SET" evidence="17">
    <location>
        <begin position="1624"/>
        <end position="1640"/>
    </location>
</feature>
<dbReference type="GO" id="GO:0048188">
    <property type="term" value="C:Set1C/COMPASS complex"/>
    <property type="evidence" value="ECO:0007669"/>
    <property type="project" value="InterPro"/>
</dbReference>
<protein>
    <submittedName>
        <fullName evidence="18">SET domain containing 1A, histone lysine methyltransferase</fullName>
    </submittedName>
</protein>
<accession>A0A9J7YZ13</accession>
<proteinExistence type="predicted"/>
<feature type="compositionally biased region" description="Pro residues" evidence="14">
    <location>
        <begin position="832"/>
        <end position="842"/>
    </location>
</feature>
<dbReference type="InterPro" id="IPR035979">
    <property type="entry name" value="RBD_domain_sf"/>
</dbReference>
<feature type="compositionally biased region" description="Acidic residues" evidence="14">
    <location>
        <begin position="766"/>
        <end position="790"/>
    </location>
</feature>
<dbReference type="GO" id="GO:0005694">
    <property type="term" value="C:chromosome"/>
    <property type="evidence" value="ECO:0007669"/>
    <property type="project" value="UniProtKB-SubCell"/>
</dbReference>
<dbReference type="CDD" id="cd19169">
    <property type="entry name" value="SET_SETD1"/>
    <property type="match status" value="1"/>
</dbReference>
<sequence>MDPDSGADTQRTLSLQWKSYKLVQDPALRRVTQKIYRYDGIHFSVQDSGFPPVGDLRDPRPRRIWSRHTELSLPVPKFKLDEYYVGPIPLKEVTFARLNDNIKEPFLAEMCAKFGEVEEMEILFHPKTRKHLGLARVLFTSTRGAKDTVKHLHNTSVMGNIVHVQLDIKGQQRRRGEKDARRSRGKRQGGGVGEGRKTPPEVASSTPTTHSLVSESLQGQMPHPQEEHTTSDTHRAPHTPPTYNGEAQPSPHSSGEDMEISDEDDSAITTVTPHPAASSSSSPATSSQSALPSQTPDPSASPAPDTSQHFSATMPPPPIPSYPPHLPPPPLPGFSLQPPPPPGIPPPLPHMELHPEYPPPLPHHMYDYASSMELMSQYCGGAPMSFQMQTHMLSRLHQMRMASSNSSTAPPGEVPPASEYPPSFHLHSIPPPPHHPHHPYMDQDGNVATHYDQDHRYIPPHLPYAYPDPHAAQLPHHHTIPPPHSPWPPHLLPQQFPSHYPPPGFGTVPGVDGELYGAAGDQMAIMGHNPYEAVVQQVLAALIEEMKNIMQRDLNRKMVENIAFGTFDEWWDRKEQKAKPFQTAMRGVAVVREEDKKDEKTSNRPREPLMSLVDWAKSGGMEGLSLRGALRLPSFKVKRKEPQELVEGGELKRARPSTPPDEEDEDSYQGKSADTAAGRTEERRVAERRAARRRSRAKARKPYDLDSEGEETSDGSSSEKEEDEDSDKVDDSEDEALSADSDDESISSSSSESSSSSSSSASSSSSDEEDEEDGEQAVENESLDTMDESTMDSVAAIDAEKDDGDKASPDQSSVTAAEIKQEEEKTATAVPPSSPYPRPPSPILLLPPLKKRRKTVSFSVEESEFKPSILSPSAPSLSPTPVSQASDIPTSSSPVSTPTAAASAGASKPTPMLLPFASRPNESNALTSPASPSAVLTVPPPVRSLRPDEPKKSPGLPPSPQTPTAKNSSKRGKDSPRTPPTPVCLTVQNLPLDHASLVKVAYEDPIPTPTTQKGRARGRTRTLSQSASSPHLHPALEEEEEDEEELEQRLKLREQLGVSSLLQLASAPKPDLSVLADVALKMDPEADIDSEETETSDEAEEHKLEEEEGDFFAPHPRQPLPDPEGLFVLQEHNYSKTAPAPPHLTSPQKRTKQDPTVLLPADLNQHGVQEAPEEVIGDALAARGEAPELYEDFSGMGLLCDARDTAETQTKTLGPQHKRRGSISKEMEMEERGKGKSKKRSRKDKENEELEISKKQKEKQIKKQRKRKLEEYEEDVDVEQLESGELSSSSSESGDSDFGLERSLEFEKEEVRKSERLFLQEAGLTPSTQRRSKHVPTPAPVPQPSYKNRSEFEQMTILYDIWNSGLDQEDMRLLKSTYEKLLQDDHATDWLNDTHWVPHTITNIPNPRRKKKTADGQLRQHVTGCARSEGYYAISRKEKDVYLELDQPVTVQEAGEYDTSGSNRQLSERRSEQRRLLSAIGTPAVMDSDLLKLNQLKFRKKKLRFGRSRIHEWGLFAMEPIAADEMVIEYVGQSIRQMAADNREKRYAQEGIGSSYLFRVDHDTIIDATKCGNLARFINHCCTPNCYAKVITIESQKKIVIYSKQPIGVNEEITYDYKFPIEENKIPCLCGTENCRGTLN</sequence>
<reference evidence="18" key="2">
    <citation type="submission" date="2025-09" db="UniProtKB">
        <authorList>
            <consortium name="Ensembl"/>
        </authorList>
    </citation>
    <scope>IDENTIFICATION</scope>
</reference>
<dbReference type="InterPro" id="IPR044570">
    <property type="entry name" value="Set1-like"/>
</dbReference>
<feature type="region of interest" description="Disordered" evidence="14">
    <location>
        <begin position="400"/>
        <end position="447"/>
    </location>
</feature>
<dbReference type="InterPro" id="IPR012677">
    <property type="entry name" value="Nucleotide-bd_a/b_plait_sf"/>
</dbReference>
<evidence type="ECO:0000256" key="13">
    <source>
        <dbReference type="PROSITE-ProRule" id="PRU00176"/>
    </source>
</evidence>
<feature type="compositionally biased region" description="Polar residues" evidence="14">
    <location>
        <begin position="920"/>
        <end position="931"/>
    </location>
</feature>
<dbReference type="Gene3D" id="3.30.70.330">
    <property type="match status" value="1"/>
</dbReference>
<dbReference type="FunFam" id="2.170.270.10:FF:000010">
    <property type="entry name" value="Histone-lysine N-methyltransferase"/>
    <property type="match status" value="1"/>
</dbReference>
<evidence type="ECO:0000256" key="14">
    <source>
        <dbReference type="SAM" id="MobiDB-lite"/>
    </source>
</evidence>
<evidence type="ECO:0000259" key="17">
    <source>
        <dbReference type="PROSITE" id="PS50868"/>
    </source>
</evidence>
<evidence type="ECO:0000256" key="9">
    <source>
        <dbReference type="ARBA" id="ARBA00023015"/>
    </source>
</evidence>
<feature type="compositionally biased region" description="Low complexity" evidence="14">
    <location>
        <begin position="269"/>
        <end position="308"/>
    </location>
</feature>
<keyword evidence="7" id="KW-0156">Chromatin regulator</keyword>
<feature type="compositionally biased region" description="Low complexity" evidence="14">
    <location>
        <begin position="746"/>
        <end position="765"/>
    </location>
</feature>
<dbReference type="SUPFAM" id="SSF82199">
    <property type="entry name" value="SET domain"/>
    <property type="match status" value="1"/>
</dbReference>
<feature type="compositionally biased region" description="Basic residues" evidence="14">
    <location>
        <begin position="690"/>
        <end position="700"/>
    </location>
</feature>
<dbReference type="Pfam" id="PF00856">
    <property type="entry name" value="SET"/>
    <property type="match status" value="1"/>
</dbReference>
<dbReference type="Ensembl" id="ENSCCRT00000110536.1">
    <property type="protein sequence ID" value="ENSCCRP00000122450.1"/>
    <property type="gene ID" value="ENSCCRG00000054069.1"/>
</dbReference>
<name>A0A9J7YZ13_CYPCA</name>
<feature type="compositionally biased region" description="Acidic residues" evidence="14">
    <location>
        <begin position="1271"/>
        <end position="1282"/>
    </location>
</feature>
<evidence type="ECO:0000256" key="11">
    <source>
        <dbReference type="ARBA" id="ARBA00023163"/>
    </source>
</evidence>
<evidence type="ECO:0000256" key="3">
    <source>
        <dbReference type="ARBA" id="ARBA00022454"/>
    </source>
</evidence>
<keyword evidence="10" id="KW-0010">Activator</keyword>
<feature type="region of interest" description="Disordered" evidence="14">
    <location>
        <begin position="1083"/>
        <end position="1156"/>
    </location>
</feature>
<dbReference type="Gene3D" id="2.170.270.10">
    <property type="entry name" value="SET domain"/>
    <property type="match status" value="1"/>
</dbReference>
<evidence type="ECO:0000313" key="19">
    <source>
        <dbReference type="Proteomes" id="UP001108240"/>
    </source>
</evidence>
<comment type="subcellular location">
    <subcellularLocation>
        <location evidence="2">Chromosome</location>
    </subcellularLocation>
    <subcellularLocation>
        <location evidence="1">Nucleus</location>
    </subcellularLocation>
</comment>
<keyword evidence="12" id="KW-0539">Nucleus</keyword>
<keyword evidence="19" id="KW-1185">Reference proteome</keyword>
<keyword evidence="11" id="KW-0804">Transcription</keyword>
<keyword evidence="9" id="KW-0805">Transcription regulation</keyword>
<feature type="region of interest" description="Disordered" evidence="14">
    <location>
        <begin position="1317"/>
        <end position="1346"/>
    </location>
</feature>
<dbReference type="InterPro" id="IPR024657">
    <property type="entry name" value="COMPASS_Set1_N-SET"/>
</dbReference>
<dbReference type="Proteomes" id="UP001108240">
    <property type="component" value="Unplaced"/>
</dbReference>
<dbReference type="FunFam" id="3.30.70.330:FF:000178">
    <property type="entry name" value="Histone-lysine N-methyltransferase"/>
    <property type="match status" value="1"/>
</dbReference>
<evidence type="ECO:0000256" key="8">
    <source>
        <dbReference type="ARBA" id="ARBA00022884"/>
    </source>
</evidence>
<evidence type="ECO:0000256" key="6">
    <source>
        <dbReference type="ARBA" id="ARBA00022691"/>
    </source>
</evidence>
<feature type="compositionally biased region" description="Basic and acidic residues" evidence="14">
    <location>
        <begin position="1243"/>
        <end position="1261"/>
    </location>
</feature>
<feature type="compositionally biased region" description="Basic and acidic residues" evidence="14">
    <location>
        <begin position="1223"/>
        <end position="1234"/>
    </location>
</feature>
<evidence type="ECO:0000256" key="7">
    <source>
        <dbReference type="ARBA" id="ARBA00022853"/>
    </source>
</evidence>
<dbReference type="PROSITE" id="PS50868">
    <property type="entry name" value="POST_SET"/>
    <property type="match status" value="1"/>
</dbReference>
<feature type="domain" description="RRM" evidence="15">
    <location>
        <begin position="81"/>
        <end position="169"/>
    </location>
</feature>
<feature type="compositionally biased region" description="Acidic residues" evidence="14">
    <location>
        <begin position="1037"/>
        <end position="1046"/>
    </location>
</feature>
<dbReference type="GeneTree" id="ENSGT00940000162290"/>
<keyword evidence="3" id="KW-0158">Chromosome</keyword>
<feature type="compositionally biased region" description="Polar residues" evidence="14">
    <location>
        <begin position="203"/>
        <end position="219"/>
    </location>
</feature>
<dbReference type="PANTHER" id="PTHR45814">
    <property type="entry name" value="HISTONE-LYSINE N-METHYLTRANSFERASE SETD1"/>
    <property type="match status" value="1"/>
</dbReference>
<dbReference type="GO" id="GO:0003723">
    <property type="term" value="F:RNA binding"/>
    <property type="evidence" value="ECO:0007669"/>
    <property type="project" value="UniProtKB-UniRule"/>
</dbReference>
<dbReference type="InterPro" id="IPR046341">
    <property type="entry name" value="SET_dom_sf"/>
</dbReference>
<organism evidence="18 19">
    <name type="scientific">Cyprinus carpio carpio</name>
    <dbReference type="NCBI Taxonomy" id="630221"/>
    <lineage>
        <taxon>Eukaryota</taxon>
        <taxon>Metazoa</taxon>
        <taxon>Chordata</taxon>
        <taxon>Craniata</taxon>
        <taxon>Vertebrata</taxon>
        <taxon>Euteleostomi</taxon>
        <taxon>Actinopterygii</taxon>
        <taxon>Neopterygii</taxon>
        <taxon>Teleostei</taxon>
        <taxon>Ostariophysi</taxon>
        <taxon>Cypriniformes</taxon>
        <taxon>Cyprinidae</taxon>
        <taxon>Cyprininae</taxon>
        <taxon>Cyprinus</taxon>
    </lineage>
</organism>
<feature type="region of interest" description="Disordered" evidence="14">
    <location>
        <begin position="163"/>
        <end position="355"/>
    </location>
</feature>
<dbReference type="PROSITE" id="PS50102">
    <property type="entry name" value="RRM"/>
    <property type="match status" value="1"/>
</dbReference>
<dbReference type="InterPro" id="IPR037841">
    <property type="entry name" value="SET_SETD1A/B"/>
</dbReference>
<feature type="compositionally biased region" description="Polar residues" evidence="14">
    <location>
        <begin position="241"/>
        <end position="253"/>
    </location>
</feature>
<feature type="compositionally biased region" description="Acidic residues" evidence="14">
    <location>
        <begin position="1085"/>
        <end position="1099"/>
    </location>
</feature>